<evidence type="ECO:0008006" key="5">
    <source>
        <dbReference type="Google" id="ProtNLM"/>
    </source>
</evidence>
<dbReference type="AlphaFoldDB" id="A0A3N1D4H4"/>
<evidence type="ECO:0000256" key="2">
    <source>
        <dbReference type="SAM" id="Phobius"/>
    </source>
</evidence>
<accession>A0A3N1D4H4</accession>
<evidence type="ECO:0000313" key="3">
    <source>
        <dbReference type="EMBL" id="ROO88442.1"/>
    </source>
</evidence>
<feature type="transmembrane region" description="Helical" evidence="2">
    <location>
        <begin position="222"/>
        <end position="244"/>
    </location>
</feature>
<feature type="transmembrane region" description="Helical" evidence="2">
    <location>
        <begin position="191"/>
        <end position="216"/>
    </location>
</feature>
<gene>
    <name evidence="3" type="ORF">EDD29_6111</name>
</gene>
<keyword evidence="2" id="KW-0812">Transmembrane</keyword>
<dbReference type="OrthoDB" id="3217869at2"/>
<dbReference type="Proteomes" id="UP000272400">
    <property type="component" value="Unassembled WGS sequence"/>
</dbReference>
<dbReference type="EMBL" id="RJKE01000001">
    <property type="protein sequence ID" value="ROO88442.1"/>
    <property type="molecule type" value="Genomic_DNA"/>
</dbReference>
<protein>
    <recommendedName>
        <fullName evidence="5">ABC-2 family transporter</fullName>
    </recommendedName>
</protein>
<proteinExistence type="predicted"/>
<feature type="transmembrane region" description="Helical" evidence="2">
    <location>
        <begin position="26"/>
        <end position="47"/>
    </location>
</feature>
<feature type="transmembrane region" description="Helical" evidence="2">
    <location>
        <begin position="251"/>
        <end position="269"/>
    </location>
</feature>
<evidence type="ECO:0000256" key="1">
    <source>
        <dbReference type="SAM" id="MobiDB-lite"/>
    </source>
</evidence>
<feature type="transmembrane region" description="Helical" evidence="2">
    <location>
        <begin position="309"/>
        <end position="329"/>
    </location>
</feature>
<feature type="compositionally biased region" description="Acidic residues" evidence="1">
    <location>
        <begin position="345"/>
        <end position="356"/>
    </location>
</feature>
<reference evidence="3 4" key="1">
    <citation type="submission" date="2018-11" db="EMBL/GenBank/DDBJ databases">
        <title>Sequencing the genomes of 1000 actinobacteria strains.</title>
        <authorList>
            <person name="Klenk H.-P."/>
        </authorList>
    </citation>
    <scope>NUCLEOTIDE SEQUENCE [LARGE SCALE GENOMIC DNA]</scope>
    <source>
        <strain evidence="3 4">DSM 44254</strain>
    </source>
</reference>
<name>A0A3N1D4H4_9ACTN</name>
<evidence type="ECO:0000313" key="4">
    <source>
        <dbReference type="Proteomes" id="UP000272400"/>
    </source>
</evidence>
<comment type="caution">
    <text evidence="3">The sequence shown here is derived from an EMBL/GenBank/DDBJ whole genome shotgun (WGS) entry which is preliminary data.</text>
</comment>
<dbReference type="RefSeq" id="WP_123667682.1">
    <property type="nucleotide sequence ID" value="NZ_RJKE01000001.1"/>
</dbReference>
<sequence>MPESTAAHAAPSNGPAALRSPAAAHLLIHLLTPLVLCLGMGLAYMSALASPAPHHMAVTVVADNAKTKAFAQTLKDTAGAALDVTTVPNRATAAALVADRATTAAYVPATHELIVAKAASETSASAAETAFTKVAAEQGAPLGVTDLAPTAAHDPTGQGLFFLLVALSIGSYASAGLIGATTGALPMRIRLLFAAAMSAVVATAGTLLGAPVFHVLTHGLWTFWPLAWLYSGGIILIGVGLFPFLKRWTTLVVTVLFVMLNFTSSGGIFTPDLQNGFFGALHTFWNGAALLETVRTTLYFPDAARTGHILTLFAWLAAGALLCALAALAERRRRPAPAPAPEPDPVTEEEIETVAA</sequence>
<keyword evidence="4" id="KW-1185">Reference proteome</keyword>
<feature type="region of interest" description="Disordered" evidence="1">
    <location>
        <begin position="335"/>
        <end position="356"/>
    </location>
</feature>
<feature type="transmembrane region" description="Helical" evidence="2">
    <location>
        <begin position="159"/>
        <end position="179"/>
    </location>
</feature>
<organism evidence="3 4">
    <name type="scientific">Actinocorallia herbida</name>
    <dbReference type="NCBI Taxonomy" id="58109"/>
    <lineage>
        <taxon>Bacteria</taxon>
        <taxon>Bacillati</taxon>
        <taxon>Actinomycetota</taxon>
        <taxon>Actinomycetes</taxon>
        <taxon>Streptosporangiales</taxon>
        <taxon>Thermomonosporaceae</taxon>
        <taxon>Actinocorallia</taxon>
    </lineage>
</organism>
<keyword evidence="2" id="KW-0472">Membrane</keyword>
<keyword evidence="2" id="KW-1133">Transmembrane helix</keyword>